<evidence type="ECO:0000256" key="7">
    <source>
        <dbReference type="SAM" id="Phobius"/>
    </source>
</evidence>
<feature type="compositionally biased region" description="Basic and acidic residues" evidence="6">
    <location>
        <begin position="294"/>
        <end position="306"/>
    </location>
</feature>
<proteinExistence type="inferred from homology"/>
<comment type="similarity">
    <text evidence="2">Belongs to the MS4A family.</text>
</comment>
<name>A0AAV6GS21_9TELE</name>
<reference evidence="8" key="1">
    <citation type="submission" date="2020-10" db="EMBL/GenBank/DDBJ databases">
        <title>Chromosome-scale genome assembly of the Allis shad, Alosa alosa.</title>
        <authorList>
            <person name="Margot Z."/>
            <person name="Christophe K."/>
            <person name="Cabau C."/>
            <person name="Louis A."/>
            <person name="Berthelot C."/>
            <person name="Parey E."/>
            <person name="Roest Crollius H."/>
            <person name="Montfort J."/>
            <person name="Robinson-Rechavi M."/>
            <person name="Bucao C."/>
            <person name="Bouchez O."/>
            <person name="Gislard M."/>
            <person name="Lluch J."/>
            <person name="Milhes M."/>
            <person name="Lampietro C."/>
            <person name="Lopez Roques C."/>
            <person name="Donnadieu C."/>
            <person name="Braasch I."/>
            <person name="Desvignes T."/>
            <person name="Postlethwait J."/>
            <person name="Bobe J."/>
            <person name="Guiguen Y."/>
        </authorList>
    </citation>
    <scope>NUCLEOTIDE SEQUENCE</scope>
    <source>
        <strain evidence="8">M-15738</strain>
        <tissue evidence="8">Blood</tissue>
    </source>
</reference>
<dbReference type="EMBL" id="JADWDJ010000009">
    <property type="protein sequence ID" value="KAG5276351.1"/>
    <property type="molecule type" value="Genomic_DNA"/>
</dbReference>
<comment type="caution">
    <text evidence="8">The sequence shown here is derived from an EMBL/GenBank/DDBJ whole genome shotgun (WGS) entry which is preliminary data.</text>
</comment>
<feature type="transmembrane region" description="Helical" evidence="7">
    <location>
        <begin position="136"/>
        <end position="155"/>
    </location>
</feature>
<accession>A0AAV6GS21</accession>
<dbReference type="Proteomes" id="UP000823561">
    <property type="component" value="Chromosome 9"/>
</dbReference>
<evidence type="ECO:0000313" key="9">
    <source>
        <dbReference type="Proteomes" id="UP000823561"/>
    </source>
</evidence>
<feature type="transmembrane region" description="Helical" evidence="7">
    <location>
        <begin position="222"/>
        <end position="244"/>
    </location>
</feature>
<evidence type="ECO:0000256" key="3">
    <source>
        <dbReference type="ARBA" id="ARBA00022692"/>
    </source>
</evidence>
<organism evidence="8 9">
    <name type="scientific">Alosa alosa</name>
    <name type="common">allis shad</name>
    <dbReference type="NCBI Taxonomy" id="278164"/>
    <lineage>
        <taxon>Eukaryota</taxon>
        <taxon>Metazoa</taxon>
        <taxon>Chordata</taxon>
        <taxon>Craniata</taxon>
        <taxon>Vertebrata</taxon>
        <taxon>Euteleostomi</taxon>
        <taxon>Actinopterygii</taxon>
        <taxon>Neopterygii</taxon>
        <taxon>Teleostei</taxon>
        <taxon>Clupei</taxon>
        <taxon>Clupeiformes</taxon>
        <taxon>Clupeoidei</taxon>
        <taxon>Clupeidae</taxon>
        <taxon>Alosa</taxon>
    </lineage>
</organism>
<dbReference type="InterPro" id="IPR030417">
    <property type="entry name" value="MS4A"/>
</dbReference>
<feature type="region of interest" description="Disordered" evidence="6">
    <location>
        <begin position="294"/>
        <end position="314"/>
    </location>
</feature>
<dbReference type="PANTHER" id="PTHR23320:SF128">
    <property type="entry name" value="MEMBRANE-SPANNING 4-DOMAINS SUBFAMILY A MEMBER 4A"/>
    <property type="match status" value="1"/>
</dbReference>
<keyword evidence="3 7" id="KW-0812">Transmembrane</keyword>
<gene>
    <name evidence="8" type="ORF">AALO_G00130900</name>
</gene>
<evidence type="ECO:0000256" key="6">
    <source>
        <dbReference type="SAM" id="MobiDB-lite"/>
    </source>
</evidence>
<dbReference type="InterPro" id="IPR007237">
    <property type="entry name" value="CD20-like"/>
</dbReference>
<dbReference type="AlphaFoldDB" id="A0AAV6GS21"/>
<feature type="transmembrane region" description="Helical" evidence="7">
    <location>
        <begin position="103"/>
        <end position="124"/>
    </location>
</feature>
<evidence type="ECO:0000256" key="1">
    <source>
        <dbReference type="ARBA" id="ARBA00004141"/>
    </source>
</evidence>
<keyword evidence="4 7" id="KW-1133">Transmembrane helix</keyword>
<keyword evidence="5 7" id="KW-0472">Membrane</keyword>
<evidence type="ECO:0000256" key="4">
    <source>
        <dbReference type="ARBA" id="ARBA00022989"/>
    </source>
</evidence>
<comment type="subcellular location">
    <subcellularLocation>
        <location evidence="1">Membrane</location>
        <topology evidence="1">Multi-pass membrane protein</topology>
    </subcellularLocation>
</comment>
<dbReference type="Pfam" id="PF04103">
    <property type="entry name" value="CD20"/>
    <property type="match status" value="1"/>
</dbReference>
<keyword evidence="9" id="KW-1185">Reference proteome</keyword>
<dbReference type="PANTHER" id="PTHR23320">
    <property type="entry name" value="MEMBRANE-SPANNING 4-DOMAINS SUBFAMILY A MS4A -RELATED"/>
    <property type="match status" value="1"/>
</dbReference>
<protein>
    <recommendedName>
        <fullName evidence="10">Membrane-spanning 4-domains subfamily A member 4A-like</fullName>
    </recommendedName>
</protein>
<evidence type="ECO:0000256" key="2">
    <source>
        <dbReference type="ARBA" id="ARBA00009565"/>
    </source>
</evidence>
<dbReference type="GO" id="GO:0016020">
    <property type="term" value="C:membrane"/>
    <property type="evidence" value="ECO:0007669"/>
    <property type="project" value="UniProtKB-SubCell"/>
</dbReference>
<evidence type="ECO:0000313" key="8">
    <source>
        <dbReference type="EMBL" id="KAG5276351.1"/>
    </source>
</evidence>
<evidence type="ECO:0008006" key="10">
    <source>
        <dbReference type="Google" id="ProtNLM"/>
    </source>
</evidence>
<evidence type="ECO:0000256" key="5">
    <source>
        <dbReference type="ARBA" id="ARBA00023136"/>
    </source>
</evidence>
<feature type="transmembrane region" description="Helical" evidence="7">
    <location>
        <begin position="167"/>
        <end position="186"/>
    </location>
</feature>
<sequence length="314" mass="33701">MASSHPTVVVTETMSNTIKTTSCPGPKVTLFICDQDTFPALLHSSRTRQKYTTMSNCDPSSNGFVVVTHVYPQQSAQSDVLPQTGAVPTASSPIGKFLKGEPAVLGTVQIMTGIVVFLFGIVTAFQSSTVSSFSGIMLWGSINYIIAGSLTVEANKRLCQCLLKASLVVNVISTITAGISIILHSFDFIVLTDFHHSCRYEGHDTYDCWRSRALFLTRARGIAGVMIVLSVLEFIVSICVSAFVCKATCSSNTQVVVSSQVPPPFLISCASAPPLNTCEMPLFLPSLGSPFHHSRVDGPRDGKPEDLPPVYTAT</sequence>